<feature type="non-terminal residue" evidence="11">
    <location>
        <position position="1"/>
    </location>
</feature>
<dbReference type="GO" id="GO:0005730">
    <property type="term" value="C:nucleolus"/>
    <property type="evidence" value="ECO:0007669"/>
    <property type="project" value="UniProtKB-SubCell"/>
</dbReference>
<keyword evidence="12" id="KW-1185">Reference proteome</keyword>
<evidence type="ECO:0000313" key="11">
    <source>
        <dbReference type="EMBL" id="ETO04086.1"/>
    </source>
</evidence>
<dbReference type="InterPro" id="IPR026570">
    <property type="entry name" value="CCDC86"/>
</dbReference>
<name>X6LRQ1_RETFI</name>
<protein>
    <recommendedName>
        <fullName evidence="3">Coiled-coil domain-containing protein 86</fullName>
    </recommendedName>
</protein>
<evidence type="ECO:0000256" key="10">
    <source>
        <dbReference type="SAM" id="Coils"/>
    </source>
</evidence>
<sequence length="128" mass="15166">RLSVRRWKQPNEGHHLLFDNNTGKEYTYEQSLAVKSDFKQMKSVEQQLKDEIRAETQAKKAQAELKRKIKEENQLKGMVVTPIRNMSKLRKFTKKQWKSVIKMSVDVKRPIPKNPLRNGRVNRIDDSF</sequence>
<dbReference type="EMBL" id="ASPP01030425">
    <property type="protein sequence ID" value="ETO04086.1"/>
    <property type="molecule type" value="Genomic_DNA"/>
</dbReference>
<reference evidence="11 12" key="1">
    <citation type="journal article" date="2013" name="Curr. Biol.">
        <title>The Genome of the Foraminiferan Reticulomyxa filosa.</title>
        <authorList>
            <person name="Glockner G."/>
            <person name="Hulsmann N."/>
            <person name="Schleicher M."/>
            <person name="Noegel A.A."/>
            <person name="Eichinger L."/>
            <person name="Gallinger C."/>
            <person name="Pawlowski J."/>
            <person name="Sierra R."/>
            <person name="Euteneuer U."/>
            <person name="Pillet L."/>
            <person name="Moustafa A."/>
            <person name="Platzer M."/>
            <person name="Groth M."/>
            <person name="Szafranski K."/>
            <person name="Schliwa M."/>
        </authorList>
    </citation>
    <scope>NUCLEOTIDE SEQUENCE [LARGE SCALE GENOMIC DNA]</scope>
</reference>
<evidence type="ECO:0000256" key="1">
    <source>
        <dbReference type="ARBA" id="ARBA00004286"/>
    </source>
</evidence>
<keyword evidence="4" id="KW-0158">Chromosome</keyword>
<dbReference type="PANTHER" id="PTHR13557:SF1">
    <property type="entry name" value="COILED-COIL DOMAIN-CONTAINING PROTEIN 86"/>
    <property type="match status" value="1"/>
</dbReference>
<evidence type="ECO:0000256" key="8">
    <source>
        <dbReference type="ARBA" id="ARBA00023242"/>
    </source>
</evidence>
<keyword evidence="7 10" id="KW-0175">Coiled coil</keyword>
<keyword evidence="5" id="KW-0597">Phosphoprotein</keyword>
<evidence type="ECO:0000313" key="12">
    <source>
        <dbReference type="Proteomes" id="UP000023152"/>
    </source>
</evidence>
<evidence type="ECO:0000256" key="4">
    <source>
        <dbReference type="ARBA" id="ARBA00022454"/>
    </source>
</evidence>
<dbReference type="PANTHER" id="PTHR13557">
    <property type="entry name" value="COILED-COIL DOMAIN-CONTAINING PROTEIN 86"/>
    <property type="match status" value="1"/>
</dbReference>
<feature type="coiled-coil region" evidence="10">
    <location>
        <begin position="44"/>
        <end position="78"/>
    </location>
</feature>
<comment type="caution">
    <text evidence="11">The sequence shown here is derived from an EMBL/GenBank/DDBJ whole genome shotgun (WGS) entry which is preliminary data.</text>
</comment>
<proteinExistence type="predicted"/>
<evidence type="ECO:0000256" key="5">
    <source>
        <dbReference type="ARBA" id="ARBA00022553"/>
    </source>
</evidence>
<dbReference type="GO" id="GO:0005694">
    <property type="term" value="C:chromosome"/>
    <property type="evidence" value="ECO:0007669"/>
    <property type="project" value="UniProtKB-SubCell"/>
</dbReference>
<comment type="subcellular location">
    <subcellularLocation>
        <location evidence="1">Chromosome</location>
    </subcellularLocation>
    <subcellularLocation>
        <location evidence="2">Nucleus</location>
        <location evidence="2">Nucleolus</location>
    </subcellularLocation>
</comment>
<evidence type="ECO:0000256" key="9">
    <source>
        <dbReference type="ARBA" id="ARBA00093307"/>
    </source>
</evidence>
<dbReference type="Proteomes" id="UP000023152">
    <property type="component" value="Unassembled WGS sequence"/>
</dbReference>
<keyword evidence="8" id="KW-0539">Nucleus</keyword>
<keyword evidence="6" id="KW-0164">Citrullination</keyword>
<comment type="function">
    <text evidence="9">Required for proper chromosome segregation during mitosis and error-free mitotic progression.</text>
</comment>
<evidence type="ECO:0000256" key="2">
    <source>
        <dbReference type="ARBA" id="ARBA00004604"/>
    </source>
</evidence>
<dbReference type="AlphaFoldDB" id="X6LRQ1"/>
<gene>
    <name evidence="11" type="ORF">RFI_33316</name>
</gene>
<evidence type="ECO:0000256" key="3">
    <source>
        <dbReference type="ARBA" id="ARBA00016738"/>
    </source>
</evidence>
<evidence type="ECO:0000256" key="6">
    <source>
        <dbReference type="ARBA" id="ARBA00022934"/>
    </source>
</evidence>
<accession>X6LRQ1</accession>
<organism evidence="11 12">
    <name type="scientific">Reticulomyxa filosa</name>
    <dbReference type="NCBI Taxonomy" id="46433"/>
    <lineage>
        <taxon>Eukaryota</taxon>
        <taxon>Sar</taxon>
        <taxon>Rhizaria</taxon>
        <taxon>Retaria</taxon>
        <taxon>Foraminifera</taxon>
        <taxon>Monothalamids</taxon>
        <taxon>Reticulomyxidae</taxon>
        <taxon>Reticulomyxa</taxon>
    </lineage>
</organism>
<evidence type="ECO:0000256" key="7">
    <source>
        <dbReference type="ARBA" id="ARBA00023054"/>
    </source>
</evidence>